<dbReference type="InterPro" id="IPR017853">
    <property type="entry name" value="GH"/>
</dbReference>
<name>A0A6H9XPS4_9CORY</name>
<dbReference type="InterPro" id="IPR012769">
    <property type="entry name" value="Trehalose_TreC"/>
</dbReference>
<dbReference type="Pfam" id="PF00128">
    <property type="entry name" value="Alpha-amylase"/>
    <property type="match status" value="1"/>
</dbReference>
<dbReference type="SMART" id="SM00642">
    <property type="entry name" value="Aamy"/>
    <property type="match status" value="1"/>
</dbReference>
<dbReference type="SUPFAM" id="SSF51011">
    <property type="entry name" value="Glycosyl hydrolase domain"/>
    <property type="match status" value="1"/>
</dbReference>
<protein>
    <recommendedName>
        <fullName evidence="4">Alpha,alpha-phosphotrehalase</fullName>
        <ecNumber evidence="4">3.2.1.93</ecNumber>
    </recommendedName>
</protein>
<dbReference type="PANTHER" id="PTHR10357:SF217">
    <property type="entry name" value="TREHALOSE-6-PHOSPHATE HYDROLASE"/>
    <property type="match status" value="1"/>
</dbReference>
<reference evidence="6 7" key="1">
    <citation type="submission" date="2018-06" db="EMBL/GenBank/DDBJ databases">
        <authorList>
            <consortium name="Pathogen Informatics"/>
            <person name="Doyle S."/>
        </authorList>
    </citation>
    <scope>NUCLEOTIDE SEQUENCE [LARGE SCALE GENOMIC DNA]</scope>
    <source>
        <strain evidence="6 7">NCTC10254</strain>
    </source>
</reference>
<evidence type="ECO:0000313" key="6">
    <source>
        <dbReference type="EMBL" id="SPW23923.1"/>
    </source>
</evidence>
<dbReference type="GO" id="GO:0016853">
    <property type="term" value="F:isomerase activity"/>
    <property type="evidence" value="ECO:0007669"/>
    <property type="project" value="UniProtKB-KW"/>
</dbReference>
<feature type="domain" description="Glycosyl hydrolase family 13 catalytic" evidence="5">
    <location>
        <begin position="17"/>
        <end position="420"/>
    </location>
</feature>
<dbReference type="Pfam" id="PF23915">
    <property type="entry name" value="SusG_C"/>
    <property type="match status" value="1"/>
</dbReference>
<dbReference type="AlphaFoldDB" id="A0A6H9XPS4"/>
<dbReference type="FunFam" id="3.20.20.80:FF:000064">
    <property type="entry name" value="Oligo-1,6-glucosidase"/>
    <property type="match status" value="1"/>
</dbReference>
<dbReference type="InterPro" id="IPR056300">
    <property type="entry name" value="SusG-like_C"/>
</dbReference>
<gene>
    <name evidence="6" type="primary">treA</name>
    <name evidence="6" type="ORF">NCTC10254_00287</name>
</gene>
<dbReference type="CDD" id="cd11333">
    <property type="entry name" value="AmyAc_SI_OligoGlu_DGase"/>
    <property type="match status" value="1"/>
</dbReference>
<dbReference type="Gene3D" id="3.90.400.10">
    <property type="entry name" value="Oligo-1,6-glucosidase, Domain 2"/>
    <property type="match status" value="1"/>
</dbReference>
<dbReference type="Gene3D" id="3.20.20.80">
    <property type="entry name" value="Glycosidases"/>
    <property type="match status" value="1"/>
</dbReference>
<dbReference type="Proteomes" id="UP000249886">
    <property type="component" value="Unassembled WGS sequence"/>
</dbReference>
<dbReference type="NCBIfam" id="TIGR02403">
    <property type="entry name" value="trehalose_treC"/>
    <property type="match status" value="1"/>
</dbReference>
<dbReference type="GO" id="GO:0008788">
    <property type="term" value="F:alpha,alpha-phosphotrehalase activity"/>
    <property type="evidence" value="ECO:0007669"/>
    <property type="project" value="UniProtKB-UniRule"/>
</dbReference>
<dbReference type="Gene3D" id="2.60.40.1180">
    <property type="entry name" value="Golgi alpha-mannosidase II"/>
    <property type="match status" value="1"/>
</dbReference>
<dbReference type="InterPro" id="IPR045857">
    <property type="entry name" value="O16G_dom_2"/>
</dbReference>
<evidence type="ECO:0000259" key="5">
    <source>
        <dbReference type="SMART" id="SM00642"/>
    </source>
</evidence>
<dbReference type="EC" id="3.2.1.93" evidence="4"/>
<proteinExistence type="inferred from homology"/>
<organism evidence="6 7">
    <name type="scientific">Corynebacterium matruchotii</name>
    <dbReference type="NCBI Taxonomy" id="43768"/>
    <lineage>
        <taxon>Bacteria</taxon>
        <taxon>Bacillati</taxon>
        <taxon>Actinomycetota</taxon>
        <taxon>Actinomycetes</taxon>
        <taxon>Mycobacteriales</taxon>
        <taxon>Corynebacteriaceae</taxon>
        <taxon>Corynebacterium</taxon>
    </lineage>
</organism>
<dbReference type="GeneID" id="84573262"/>
<sequence>MGKPPTKVGFREYAIYQIYPKSFRDTTGSGIGDLRGVIEKIPYIASLGIDMIWFNPFFVSPQRDGGYDVADYYNIDPAIGTMDDFDELVRTLADNGIGVMLDMVLNHTSTEHEWFQKALAGDKKYQDFYIIRPPAADGGLPTNWESKFGGPAWAPFGDTGNYYLHLYDPTQADLNWRNPEVRDEMVKIVNFWRAKGIHGFRFDVINVIGKAAELKSSAPGEDPRYMYTDGPDVNAYLQQLNAESFGQDPDSVTVGEMSSTSIQNCVEYSNPDNHELDMVFSFHHLKVDYLNGQKWSNVRFNPIDLKRTLNEWALGMQEGNGWNALFLNNHDQPRSVNRFGDPTTYRVESATMLATMIHMLRGTPYIYMGEEIGMTDPEYHSIDDYVDVEARNAYNALIDQGLDAAEAFTIVRSKARDNSRTPMQWDDSPNVGFTTGTPWLRPTNQEHINVAAEEQGGKILAYYKKLIRLRKQHLAISIGEYQPYQLEHPQVYAFTRTHEDEKLLVIVNLSDKEIAYDIPADFATGEVLIANYPNPTVADTIQLHPYEALTLKKEVVA</sequence>
<dbReference type="GO" id="GO:0004556">
    <property type="term" value="F:alpha-amylase activity"/>
    <property type="evidence" value="ECO:0007669"/>
    <property type="project" value="TreeGrafter"/>
</dbReference>
<evidence type="ECO:0000256" key="1">
    <source>
        <dbReference type="ARBA" id="ARBA00008061"/>
    </source>
</evidence>
<dbReference type="InterPro" id="IPR013780">
    <property type="entry name" value="Glyco_hydro_b"/>
</dbReference>
<dbReference type="RefSeq" id="WP_005524457.1">
    <property type="nucleotide sequence ID" value="NZ_CP050134.2"/>
</dbReference>
<dbReference type="SUPFAM" id="SSF51445">
    <property type="entry name" value="(Trans)glycosidases"/>
    <property type="match status" value="1"/>
</dbReference>
<dbReference type="GO" id="GO:0005993">
    <property type="term" value="P:trehalose catabolic process"/>
    <property type="evidence" value="ECO:0007669"/>
    <property type="project" value="InterPro"/>
</dbReference>
<evidence type="ECO:0000256" key="3">
    <source>
        <dbReference type="ARBA" id="ARBA00023295"/>
    </source>
</evidence>
<dbReference type="FunFam" id="2.60.40.1180:FF:000007">
    <property type="entry name" value="Sucrose isomerase"/>
    <property type="match status" value="1"/>
</dbReference>
<dbReference type="NCBIfam" id="NF008183">
    <property type="entry name" value="PRK10933.1"/>
    <property type="match status" value="1"/>
</dbReference>
<keyword evidence="3 6" id="KW-0326">Glycosidase</keyword>
<comment type="caution">
    <text evidence="6">The sequence shown here is derived from an EMBL/GenBank/DDBJ whole genome shotgun (WGS) entry which is preliminary data.</text>
</comment>
<evidence type="ECO:0000256" key="2">
    <source>
        <dbReference type="ARBA" id="ARBA00022801"/>
    </source>
</evidence>
<dbReference type="FunFam" id="3.90.400.10:FF:000002">
    <property type="entry name" value="Sucrose isomerase"/>
    <property type="match status" value="1"/>
</dbReference>
<evidence type="ECO:0000256" key="4">
    <source>
        <dbReference type="NCBIfam" id="TIGR02403"/>
    </source>
</evidence>
<dbReference type="PANTHER" id="PTHR10357">
    <property type="entry name" value="ALPHA-AMYLASE FAMILY MEMBER"/>
    <property type="match status" value="1"/>
</dbReference>
<keyword evidence="2 6" id="KW-0378">Hydrolase</keyword>
<accession>A0A6H9XPS4</accession>
<dbReference type="InterPro" id="IPR006047">
    <property type="entry name" value="GH13_cat_dom"/>
</dbReference>
<dbReference type="GO" id="GO:0005737">
    <property type="term" value="C:cytoplasm"/>
    <property type="evidence" value="ECO:0007669"/>
    <property type="project" value="UniProtKB-UniRule"/>
</dbReference>
<comment type="similarity">
    <text evidence="1">Belongs to the glycosyl hydrolase 13 family.</text>
</comment>
<dbReference type="EMBL" id="UARK01000001">
    <property type="protein sequence ID" value="SPW23923.1"/>
    <property type="molecule type" value="Genomic_DNA"/>
</dbReference>
<evidence type="ECO:0000313" key="7">
    <source>
        <dbReference type="Proteomes" id="UP000249886"/>
    </source>
</evidence>